<keyword evidence="3" id="KW-0539">Nucleus</keyword>
<dbReference type="Gene3D" id="3.30.70.330">
    <property type="match status" value="2"/>
</dbReference>
<dbReference type="AlphaFoldDB" id="A0A8T0E6X3"/>
<evidence type="ECO:0000256" key="3">
    <source>
        <dbReference type="ARBA" id="ARBA00023242"/>
    </source>
</evidence>
<evidence type="ECO:0000256" key="4">
    <source>
        <dbReference type="PROSITE-ProRule" id="PRU00176"/>
    </source>
</evidence>
<reference evidence="7" key="1">
    <citation type="journal article" date="2020" name="bioRxiv">
        <title>Chromosome-level reference genome of the European wasp spider Argiope bruennichi: a resource for studies on range expansion and evolutionary adaptation.</title>
        <authorList>
            <person name="Sheffer M.M."/>
            <person name="Hoppe A."/>
            <person name="Krehenwinkel H."/>
            <person name="Uhl G."/>
            <person name="Kuss A.W."/>
            <person name="Jensen L."/>
            <person name="Jensen C."/>
            <person name="Gillespie R.G."/>
            <person name="Hoff K.J."/>
            <person name="Prost S."/>
        </authorList>
    </citation>
    <scope>NUCLEOTIDE SEQUENCE</scope>
</reference>
<feature type="domain" description="RRM" evidence="6">
    <location>
        <begin position="226"/>
        <end position="303"/>
    </location>
</feature>
<comment type="caution">
    <text evidence="7">The sequence shown here is derived from an EMBL/GenBank/DDBJ whole genome shotgun (WGS) entry which is preliminary data.</text>
</comment>
<dbReference type="GO" id="GO:0003723">
    <property type="term" value="F:RNA binding"/>
    <property type="evidence" value="ECO:0007669"/>
    <property type="project" value="UniProtKB-UniRule"/>
</dbReference>
<dbReference type="InterPro" id="IPR012677">
    <property type="entry name" value="Nucleotide-bd_a/b_plait_sf"/>
</dbReference>
<dbReference type="EMBL" id="JABXBU010002231">
    <property type="protein sequence ID" value="KAF8765170.1"/>
    <property type="molecule type" value="Genomic_DNA"/>
</dbReference>
<evidence type="ECO:0000256" key="5">
    <source>
        <dbReference type="SAM" id="MobiDB-lite"/>
    </source>
</evidence>
<dbReference type="InterPro" id="IPR034788">
    <property type="entry name" value="Cpo_RRM"/>
</dbReference>
<dbReference type="SUPFAM" id="SSF54928">
    <property type="entry name" value="RNA-binding domain, RBD"/>
    <property type="match status" value="1"/>
</dbReference>
<gene>
    <name evidence="7" type="ORF">HNY73_023158</name>
</gene>
<keyword evidence="2 4" id="KW-0694">RNA-binding</keyword>
<dbReference type="PANTHER" id="PTHR10501">
    <property type="entry name" value="U1 SMALL NUCLEAR RIBONUCLEOPROTEIN A/U2 SMALL NUCLEAR RIBONUCLEOPROTEIN B"/>
    <property type="match status" value="1"/>
</dbReference>
<dbReference type="Proteomes" id="UP000807504">
    <property type="component" value="Unassembled WGS sequence"/>
</dbReference>
<feature type="domain" description="RRM" evidence="6">
    <location>
        <begin position="19"/>
        <end position="102"/>
    </location>
</feature>
<dbReference type="FunFam" id="3.30.70.330:FF:000037">
    <property type="entry name" value="RNA-binding protein with multiple splicing 2"/>
    <property type="match status" value="1"/>
</dbReference>
<feature type="compositionally biased region" description="Polar residues" evidence="5">
    <location>
        <begin position="101"/>
        <end position="114"/>
    </location>
</feature>
<dbReference type="SMART" id="SM00360">
    <property type="entry name" value="RRM"/>
    <property type="match status" value="2"/>
</dbReference>
<feature type="region of interest" description="Disordered" evidence="5">
    <location>
        <begin position="101"/>
        <end position="121"/>
    </location>
</feature>
<evidence type="ECO:0000313" key="8">
    <source>
        <dbReference type="Proteomes" id="UP000807504"/>
    </source>
</evidence>
<dbReference type="InterPro" id="IPR035979">
    <property type="entry name" value="RBD_domain_sf"/>
</dbReference>
<name>A0A8T0E6X3_ARGBR</name>
<evidence type="ECO:0000256" key="2">
    <source>
        <dbReference type="ARBA" id="ARBA00022884"/>
    </source>
</evidence>
<protein>
    <submittedName>
        <fullName evidence="7">Protein couch potato like protein</fullName>
    </submittedName>
</protein>
<dbReference type="GO" id="GO:0005634">
    <property type="term" value="C:nucleus"/>
    <property type="evidence" value="ECO:0007669"/>
    <property type="project" value="UniProtKB-SubCell"/>
</dbReference>
<dbReference type="FunFam" id="3.30.70.330:FF:000404">
    <property type="entry name" value="RNA-binding protein with multiple splicing"/>
    <property type="match status" value="1"/>
</dbReference>
<evidence type="ECO:0000313" key="7">
    <source>
        <dbReference type="EMBL" id="KAF8765170.1"/>
    </source>
</evidence>
<evidence type="ECO:0000259" key="6">
    <source>
        <dbReference type="PROSITE" id="PS50102"/>
    </source>
</evidence>
<dbReference type="CDD" id="cd12245">
    <property type="entry name" value="RRM_scw1_like"/>
    <property type="match status" value="1"/>
</dbReference>
<sequence>MTMSQSMDSVSTITEEEVRTLFVSGLPMDAKPRELYLLFRAYKGYEGSLLKVTSKNGKTSSPVGFVTFTTRAGAEAAKQDLQQGVRFDPDLPQTIRLEFAKSNTKVSKPKQQSPPAAATHPTLLHPLAGQIGAALLPATHEGWPHLSLSYAEVPVSTALHTAALMHPALHAQLPPPLTMPHPLSHAALAGSAAIHATLPPPHLVASPALASPVGSTSSASGTLPCSTLFVANLGQFVSEQELKDLFGSFPGFCRLRMHNKGGAPVAFVEYQDIRLATHALQALQGYVLFSSDRGGIRIEYAKNKMGEVNCQMVNSLLTQNGNCIQNGVN</sequence>
<comment type="subcellular location">
    <subcellularLocation>
        <location evidence="1">Nucleus</location>
    </subcellularLocation>
</comment>
<evidence type="ECO:0000256" key="1">
    <source>
        <dbReference type="ARBA" id="ARBA00004123"/>
    </source>
</evidence>
<reference evidence="7" key="2">
    <citation type="submission" date="2020-06" db="EMBL/GenBank/DDBJ databases">
        <authorList>
            <person name="Sheffer M."/>
        </authorList>
    </citation>
    <scope>NUCLEOTIDE SEQUENCE</scope>
</reference>
<dbReference type="InterPro" id="IPR000504">
    <property type="entry name" value="RRM_dom"/>
</dbReference>
<proteinExistence type="predicted"/>
<organism evidence="7 8">
    <name type="scientific">Argiope bruennichi</name>
    <name type="common">Wasp spider</name>
    <name type="synonym">Aranea bruennichi</name>
    <dbReference type="NCBI Taxonomy" id="94029"/>
    <lineage>
        <taxon>Eukaryota</taxon>
        <taxon>Metazoa</taxon>
        <taxon>Ecdysozoa</taxon>
        <taxon>Arthropoda</taxon>
        <taxon>Chelicerata</taxon>
        <taxon>Arachnida</taxon>
        <taxon>Araneae</taxon>
        <taxon>Araneomorphae</taxon>
        <taxon>Entelegynae</taxon>
        <taxon>Araneoidea</taxon>
        <taxon>Araneidae</taxon>
        <taxon>Argiope</taxon>
    </lineage>
</organism>
<keyword evidence="8" id="KW-1185">Reference proteome</keyword>
<dbReference type="CDD" id="cd12684">
    <property type="entry name" value="RRM_cpo"/>
    <property type="match status" value="1"/>
</dbReference>
<dbReference type="PROSITE" id="PS50102">
    <property type="entry name" value="RRM"/>
    <property type="match status" value="2"/>
</dbReference>
<accession>A0A8T0E6X3</accession>
<dbReference type="Pfam" id="PF00076">
    <property type="entry name" value="RRM_1"/>
    <property type="match status" value="2"/>
</dbReference>